<sequence>MKKLWWLGLALLLAAAVAAGCSNDEGKSTDKKDNKDTEQKAASDSKENVQSDLIDFYMNLTSTINNADSDLNAYEAALGQDEPPAKDELMQMQQKAADSADAVVSGLGDVKVPDSLKDYKSDLDAAMTDLTDAYKMKAEELKKDTQANLDAANEKMASADEKLASILEKAGLTKASITSDTN</sequence>
<name>A0A3L7JLA9_9BACI</name>
<comment type="caution">
    <text evidence="4">The sequence shown here is derived from an EMBL/GenBank/DDBJ whole genome shotgun (WGS) entry which is preliminary data.</text>
</comment>
<dbReference type="PROSITE" id="PS51257">
    <property type="entry name" value="PROKAR_LIPOPROTEIN"/>
    <property type="match status" value="1"/>
</dbReference>
<keyword evidence="3" id="KW-0732">Signal</keyword>
<protein>
    <recommendedName>
        <fullName evidence="6">Lipoprotein</fullName>
    </recommendedName>
</protein>
<feature type="compositionally biased region" description="Basic and acidic residues" evidence="2">
    <location>
        <begin position="24"/>
        <end position="48"/>
    </location>
</feature>
<dbReference type="Proteomes" id="UP000276770">
    <property type="component" value="Unassembled WGS sequence"/>
</dbReference>
<evidence type="ECO:0000313" key="5">
    <source>
        <dbReference type="Proteomes" id="UP000276770"/>
    </source>
</evidence>
<dbReference type="RefSeq" id="WP_121682541.1">
    <property type="nucleotide sequence ID" value="NZ_RCVZ01000022.1"/>
</dbReference>
<reference evidence="4 5" key="1">
    <citation type="submission" date="2018-10" db="EMBL/GenBank/DDBJ databases">
        <title>Falsibacillus sp. genome draft.</title>
        <authorList>
            <person name="Shi S."/>
        </authorList>
    </citation>
    <scope>NUCLEOTIDE SEQUENCE [LARGE SCALE GENOMIC DNA]</scope>
    <source>
        <strain evidence="4 5">GY 10110</strain>
    </source>
</reference>
<keyword evidence="1" id="KW-0175">Coiled coil</keyword>
<evidence type="ECO:0000256" key="2">
    <source>
        <dbReference type="SAM" id="MobiDB-lite"/>
    </source>
</evidence>
<keyword evidence="5" id="KW-1185">Reference proteome</keyword>
<feature type="coiled-coil region" evidence="1">
    <location>
        <begin position="135"/>
        <end position="169"/>
    </location>
</feature>
<dbReference type="OrthoDB" id="2877985at2"/>
<feature type="chain" id="PRO_5038794565" description="Lipoprotein" evidence="3">
    <location>
        <begin position="19"/>
        <end position="182"/>
    </location>
</feature>
<proteinExistence type="predicted"/>
<feature type="signal peptide" evidence="3">
    <location>
        <begin position="1"/>
        <end position="18"/>
    </location>
</feature>
<feature type="region of interest" description="Disordered" evidence="2">
    <location>
        <begin position="22"/>
        <end position="48"/>
    </location>
</feature>
<dbReference type="AlphaFoldDB" id="A0A3L7JLA9"/>
<accession>A0A3L7JLA9</accession>
<gene>
    <name evidence="4" type="ORF">D9X91_20605</name>
</gene>
<evidence type="ECO:0000256" key="3">
    <source>
        <dbReference type="SAM" id="SignalP"/>
    </source>
</evidence>
<organism evidence="4 5">
    <name type="scientific">Falsibacillus albus</name>
    <dbReference type="NCBI Taxonomy" id="2478915"/>
    <lineage>
        <taxon>Bacteria</taxon>
        <taxon>Bacillati</taxon>
        <taxon>Bacillota</taxon>
        <taxon>Bacilli</taxon>
        <taxon>Bacillales</taxon>
        <taxon>Bacillaceae</taxon>
        <taxon>Falsibacillus</taxon>
    </lineage>
</organism>
<dbReference type="EMBL" id="RCVZ01000022">
    <property type="protein sequence ID" value="RLQ91608.1"/>
    <property type="molecule type" value="Genomic_DNA"/>
</dbReference>
<evidence type="ECO:0000313" key="4">
    <source>
        <dbReference type="EMBL" id="RLQ91608.1"/>
    </source>
</evidence>
<evidence type="ECO:0008006" key="6">
    <source>
        <dbReference type="Google" id="ProtNLM"/>
    </source>
</evidence>
<evidence type="ECO:0000256" key="1">
    <source>
        <dbReference type="SAM" id="Coils"/>
    </source>
</evidence>